<feature type="region of interest" description="Adenylyl removase" evidence="7">
    <location>
        <begin position="1"/>
        <end position="439"/>
    </location>
</feature>
<dbReference type="GO" id="GO:0016874">
    <property type="term" value="F:ligase activity"/>
    <property type="evidence" value="ECO:0007669"/>
    <property type="project" value="UniProtKB-KW"/>
</dbReference>
<dbReference type="GO" id="GO:0047388">
    <property type="term" value="F:[glutamine synthetase]-adenylyl-L-tyrosine phosphorylase activity"/>
    <property type="evidence" value="ECO:0007669"/>
    <property type="project" value="UniProtKB-EC"/>
</dbReference>
<dbReference type="SUPFAM" id="SSF81301">
    <property type="entry name" value="Nucleotidyltransferase"/>
    <property type="match status" value="2"/>
</dbReference>
<dbReference type="InterPro" id="IPR013546">
    <property type="entry name" value="PII_UdlTrfase/GS_AdlTrfase"/>
</dbReference>
<dbReference type="PANTHER" id="PTHR30621">
    <property type="entry name" value="GLUTAMINE SYNTHETASE ADENYLYLTRANSFERASE"/>
    <property type="match status" value="1"/>
</dbReference>
<dbReference type="Gene3D" id="3.30.460.10">
    <property type="entry name" value="Beta Polymerase, domain 2"/>
    <property type="match status" value="2"/>
</dbReference>
<dbReference type="FunFam" id="3.30.460.10:FF:000009">
    <property type="entry name" value="Bifunctional glutamine synthetase adenylyltransferase/adenylyl-removing enzyme"/>
    <property type="match status" value="1"/>
</dbReference>
<dbReference type="Pfam" id="PF03710">
    <property type="entry name" value="GlnE"/>
    <property type="match status" value="2"/>
</dbReference>
<dbReference type="FunFam" id="1.20.120.330:FF:000005">
    <property type="entry name" value="Bifunctional glutamine synthetase adenylyltransferase/adenylyl-removing enzyme"/>
    <property type="match status" value="1"/>
</dbReference>
<dbReference type="FunFam" id="1.10.4050.10:FF:000001">
    <property type="entry name" value="Bifunctional glutamine synthetase adenylyltransferase/adenylyl-removing enzyme"/>
    <property type="match status" value="1"/>
</dbReference>
<evidence type="ECO:0000256" key="7">
    <source>
        <dbReference type="HAMAP-Rule" id="MF_00802"/>
    </source>
</evidence>
<comment type="cofactor">
    <cofactor evidence="7">
        <name>Mg(2+)</name>
        <dbReference type="ChEBI" id="CHEBI:18420"/>
    </cofactor>
</comment>
<keyword evidence="5 7" id="KW-0460">Magnesium</keyword>
<feature type="region of interest" description="Adenylyl transferase" evidence="7">
    <location>
        <begin position="448"/>
        <end position="951"/>
    </location>
</feature>
<dbReference type="GO" id="GO:0000820">
    <property type="term" value="P:regulation of glutamine family amino acid metabolic process"/>
    <property type="evidence" value="ECO:0007669"/>
    <property type="project" value="UniProtKB-UniRule"/>
</dbReference>
<dbReference type="SUPFAM" id="SSF81593">
    <property type="entry name" value="Nucleotidyltransferase substrate binding subunit/domain"/>
    <property type="match status" value="2"/>
</dbReference>
<keyword evidence="10" id="KW-0436">Ligase</keyword>
<evidence type="ECO:0000256" key="2">
    <source>
        <dbReference type="ARBA" id="ARBA00022695"/>
    </source>
</evidence>
<evidence type="ECO:0000256" key="5">
    <source>
        <dbReference type="ARBA" id="ARBA00022842"/>
    </source>
</evidence>
<dbReference type="GO" id="GO:0005829">
    <property type="term" value="C:cytosol"/>
    <property type="evidence" value="ECO:0007669"/>
    <property type="project" value="TreeGrafter"/>
</dbReference>
<name>A0AAP4D2G6_9ENTR</name>
<evidence type="ECO:0000256" key="1">
    <source>
        <dbReference type="ARBA" id="ARBA00022679"/>
    </source>
</evidence>
<dbReference type="InterPro" id="IPR005190">
    <property type="entry name" value="GlnE_rpt_dom"/>
</dbReference>
<evidence type="ECO:0000313" key="10">
    <source>
        <dbReference type="EMBL" id="MDK9362768.1"/>
    </source>
</evidence>
<dbReference type="FunFam" id="1.20.120.330:FF:000008">
    <property type="entry name" value="Bifunctional glutamine synthetase adenylyltransferase/adenylyl-removing enzyme"/>
    <property type="match status" value="1"/>
</dbReference>
<dbReference type="GO" id="GO:0008882">
    <property type="term" value="F:[glutamate-ammonia-ligase] adenylyltransferase activity"/>
    <property type="evidence" value="ECO:0007669"/>
    <property type="project" value="UniProtKB-UniRule"/>
</dbReference>
<dbReference type="AlphaFoldDB" id="A0AAP4D2G6"/>
<comment type="caution">
    <text evidence="10">The sequence shown here is derived from an EMBL/GenBank/DDBJ whole genome shotgun (WGS) entry which is preliminary data.</text>
</comment>
<gene>
    <name evidence="7 10" type="primary">glnE</name>
    <name evidence="10" type="ORF">QQF32_06125</name>
</gene>
<comment type="catalytic activity">
    <reaction evidence="7">
        <text>[glutamine synthetase]-O(4)-(5'-adenylyl)-L-tyrosine + phosphate = [glutamine synthetase]-L-tyrosine + ADP</text>
        <dbReference type="Rhea" id="RHEA:43716"/>
        <dbReference type="Rhea" id="RHEA-COMP:10660"/>
        <dbReference type="Rhea" id="RHEA-COMP:10661"/>
        <dbReference type="ChEBI" id="CHEBI:43474"/>
        <dbReference type="ChEBI" id="CHEBI:46858"/>
        <dbReference type="ChEBI" id="CHEBI:83624"/>
        <dbReference type="ChEBI" id="CHEBI:456216"/>
        <dbReference type="EC" id="2.7.7.89"/>
    </reaction>
</comment>
<sequence length="951" mass="108753">MPLSSQLTQHWQTVCARLPESLPADSLSEQAQQVLTFSDFVQESITANPDWLAELEAAPPQADEWQHYAQWLSDALAEVNDEPTLMRVLRQFRRRVMVRIAWAQSLELVSEESTLQQLSVLAETLIVAARDWLYDACCKEWGTPCSEEGTPQPLMILGMGKLGGGELNFSSDIDLIFAWPEKGATRGGRRELDNAQFFTRLGQRLIKALDQPTQDGFVYRVDMRLRPFGDSGPLVLSFAALEDYYQEQGRDWERYAMVKARIMGDNGDVYADELRAMLRPFVFRRYIDFSVIQSLRNMKGMIAREVRRRGLKDNIKLGAGGIREIEFIVQVFQLIRGGREPSLQSRSLLPTLNAIEQLHLLPEGDAQTLHDAYLYLRRLENLLQSINDEQTQTLPGDDLNRARLAWGMRVDDWQKLTEQLDAHMAGVRRIFNDLIGDDEAESADDTLSEHWRELWQDALQEDDTTPVLAHLSDDDRHRVVALIADFRMEMNKRAIGPRGRQVLDHLMPHLLSNVCSRADAPIPLSRLTPLLTGIITRTTYLELLSEFPGALKHLISLCAASPMVASKLARYPLLLDELLDPNTLYQPTAMDAYRDELRQYLLRVPEEDEEQQLEALRQFKQAQMLRVAAADIAGTLPVMKVSDHLTWLAEAIIDAVVQQAWGQMVVRYGQPKHLADREGRGFAVVGYGKLGGWELGYSSDLDLIFLHDCPVDVMTDGEREIDGRQFYLRLAQRIMHLFSTRTSSGILYEVDARLRPSGAAGMLVTSTESFADYQQNEAWTWEHQALVRARVVYGDPQLKTQFDAIRRDVLTATREGEKLQTDVREMREKMRAHLGNKHRDRFDIKADEGGITDIEFITQYLVLRHAHDKPKLTRWSDNVRILELLAQNDIMDEQEAQALTHAYTTLRDELHHLALQEQPGHVAPECFNIERERVRTSWQKWLVEPCVSKQV</sequence>
<accession>A0AAP4D2G6</accession>
<dbReference type="InterPro" id="IPR023057">
    <property type="entry name" value="GlnE"/>
</dbReference>
<evidence type="ECO:0000256" key="3">
    <source>
        <dbReference type="ARBA" id="ARBA00022741"/>
    </source>
</evidence>
<dbReference type="PANTHER" id="PTHR30621:SF0">
    <property type="entry name" value="BIFUNCTIONAL GLUTAMINE SYNTHETASE ADENYLYLTRANSFERASE_ADENYLYL-REMOVING ENZYME"/>
    <property type="match status" value="1"/>
</dbReference>
<dbReference type="Gene3D" id="1.10.4050.10">
    <property type="entry name" value="Glutamine synthase adenylyltransferase GlnE"/>
    <property type="match status" value="1"/>
</dbReference>
<feature type="domain" description="PII-uridylyltransferase/Glutamine-synthetase adenylyltransferase" evidence="9">
    <location>
        <begin position="824"/>
        <end position="917"/>
    </location>
</feature>
<evidence type="ECO:0000313" key="11">
    <source>
        <dbReference type="Proteomes" id="UP001223214"/>
    </source>
</evidence>
<evidence type="ECO:0000259" key="9">
    <source>
        <dbReference type="Pfam" id="PF08335"/>
    </source>
</evidence>
<feature type="domain" description="PII-uridylyltransferase/Glutamine-synthetase adenylyltransferase" evidence="9">
    <location>
        <begin position="296"/>
        <end position="435"/>
    </location>
</feature>
<comment type="function">
    <text evidence="7">Involved in the regulation of glutamine synthetase GlnA, a key enzyme in the process to assimilate ammonia. When cellular nitrogen levels are high, the C-terminal adenylyl transferase (AT) inactivates GlnA by covalent transfer of an adenylyl group from ATP to specific tyrosine residue of GlnA, thus reducing its activity. Conversely, when nitrogen levels are low, the N-terminal adenylyl removase (AR) activates GlnA by removing the adenylyl group by phosphorolysis, increasing its activity. The regulatory region of GlnE binds the signal transduction protein PII (GlnB) which indicates the nitrogen status of the cell.</text>
</comment>
<dbReference type="GO" id="GO:0005524">
    <property type="term" value="F:ATP binding"/>
    <property type="evidence" value="ECO:0007669"/>
    <property type="project" value="UniProtKB-UniRule"/>
</dbReference>
<dbReference type="Proteomes" id="UP001223214">
    <property type="component" value="Unassembled WGS sequence"/>
</dbReference>
<keyword evidence="11" id="KW-1185">Reference proteome</keyword>
<dbReference type="EMBL" id="JASSOM010000045">
    <property type="protein sequence ID" value="MDK9362768.1"/>
    <property type="molecule type" value="Genomic_DNA"/>
</dbReference>
<keyword evidence="1 7" id="KW-0808">Transferase</keyword>
<dbReference type="GO" id="GO:0000287">
    <property type="term" value="F:magnesium ion binding"/>
    <property type="evidence" value="ECO:0007669"/>
    <property type="project" value="UniProtKB-UniRule"/>
</dbReference>
<dbReference type="HAMAP" id="MF_00802">
    <property type="entry name" value="GlnE"/>
    <property type="match status" value="1"/>
</dbReference>
<comment type="similarity">
    <text evidence="7">Belongs to the GlnE family.</text>
</comment>
<dbReference type="InterPro" id="IPR043519">
    <property type="entry name" value="NT_sf"/>
</dbReference>
<dbReference type="RefSeq" id="WP_285148266.1">
    <property type="nucleotide sequence ID" value="NZ_JASSOM010000045.1"/>
</dbReference>
<dbReference type="FunFam" id="3.30.460.10:FF:000014">
    <property type="entry name" value="Bifunctional glutamine synthetase adenylyltransferase/adenylyl-removing enzyme"/>
    <property type="match status" value="1"/>
</dbReference>
<dbReference type="NCBIfam" id="NF008292">
    <property type="entry name" value="PRK11072.1"/>
    <property type="match status" value="1"/>
</dbReference>
<keyword evidence="4 7" id="KW-0067">ATP-binding</keyword>
<evidence type="ECO:0000256" key="6">
    <source>
        <dbReference type="ARBA" id="ARBA00023268"/>
    </source>
</evidence>
<comment type="catalytic activity">
    <reaction evidence="7">
        <text>[glutamine synthetase]-L-tyrosine + ATP = [glutamine synthetase]-O(4)-(5'-adenylyl)-L-tyrosine + diphosphate</text>
        <dbReference type="Rhea" id="RHEA:18589"/>
        <dbReference type="Rhea" id="RHEA-COMP:10660"/>
        <dbReference type="Rhea" id="RHEA-COMP:10661"/>
        <dbReference type="ChEBI" id="CHEBI:30616"/>
        <dbReference type="ChEBI" id="CHEBI:33019"/>
        <dbReference type="ChEBI" id="CHEBI:46858"/>
        <dbReference type="ChEBI" id="CHEBI:83624"/>
        <dbReference type="EC" id="2.7.7.42"/>
    </reaction>
</comment>
<proteinExistence type="inferred from homology"/>
<feature type="domain" description="Glutamate-ammonia ligase adenylyltransferase repeated" evidence="8">
    <location>
        <begin position="29"/>
        <end position="275"/>
    </location>
</feature>
<evidence type="ECO:0000256" key="4">
    <source>
        <dbReference type="ARBA" id="ARBA00022840"/>
    </source>
</evidence>
<keyword evidence="6 7" id="KW-0511">Multifunctional enzyme</keyword>
<organism evidence="10 11">
    <name type="scientific">Lelliottia wanjuensis</name>
    <dbReference type="NCBI Taxonomy" id="3050585"/>
    <lineage>
        <taxon>Bacteria</taxon>
        <taxon>Pseudomonadati</taxon>
        <taxon>Pseudomonadota</taxon>
        <taxon>Gammaproteobacteria</taxon>
        <taxon>Enterobacterales</taxon>
        <taxon>Enterobacteriaceae</taxon>
        <taxon>Lelliottia</taxon>
    </lineage>
</organism>
<reference evidence="10 11" key="1">
    <citation type="submission" date="2023-06" db="EMBL/GenBank/DDBJ databases">
        <title>Identification and characterization of antibiotic-resistant Gram-negative bacteria.</title>
        <authorList>
            <person name="Cho G.-S."/>
            <person name="Lee J."/>
            <person name="Tai E."/>
            <person name="Jeong S."/>
            <person name="Kim I."/>
            <person name="Kim B.-E."/>
            <person name="Jeong M.-I."/>
            <person name="Oh K.-K."/>
            <person name="Franz C.M.A.P."/>
        </authorList>
    </citation>
    <scope>NUCLEOTIDE SEQUENCE [LARGE SCALE GENOMIC DNA]</scope>
    <source>
        <strain evidence="10 11">V106_12</strain>
    </source>
</reference>
<dbReference type="EC" id="2.7.7.42" evidence="7"/>
<keyword evidence="3 7" id="KW-0547">Nucleotide-binding</keyword>
<feature type="domain" description="Glutamate-ammonia ligase adenylyltransferase repeated" evidence="8">
    <location>
        <begin position="552"/>
        <end position="804"/>
    </location>
</feature>
<evidence type="ECO:0000259" key="8">
    <source>
        <dbReference type="Pfam" id="PF03710"/>
    </source>
</evidence>
<dbReference type="Pfam" id="PF08335">
    <property type="entry name" value="GlnD_UR_UTase"/>
    <property type="match status" value="2"/>
</dbReference>
<keyword evidence="2 7" id="KW-0548">Nucleotidyltransferase</keyword>
<dbReference type="Gene3D" id="1.20.120.1510">
    <property type="match status" value="1"/>
</dbReference>
<dbReference type="CDD" id="cd05401">
    <property type="entry name" value="NT_GlnE_GlnD_like"/>
    <property type="match status" value="2"/>
</dbReference>
<dbReference type="Gene3D" id="1.20.120.330">
    <property type="entry name" value="Nucleotidyltransferases domain 2"/>
    <property type="match status" value="2"/>
</dbReference>
<protein>
    <recommendedName>
        <fullName evidence="7">Bifunctional glutamine synthetase adenylyltransferase/adenylyl-removing enzyme</fullName>
    </recommendedName>
    <alternativeName>
        <fullName evidence="7">ATP:glutamine synthetase adenylyltransferase</fullName>
    </alternativeName>
    <alternativeName>
        <fullName evidence="7">ATase</fullName>
    </alternativeName>
    <domain>
        <recommendedName>
            <fullName evidence="7">Glutamine synthetase adenylyl-L-tyrosine phosphorylase</fullName>
            <ecNumber evidence="7">2.7.7.89</ecNumber>
        </recommendedName>
        <alternativeName>
            <fullName evidence="7">Adenylyl removase</fullName>
            <shortName evidence="7">AR</shortName>
            <shortName evidence="7">AT-N</shortName>
        </alternativeName>
    </domain>
    <domain>
        <recommendedName>
            <fullName evidence="7">Glutamine synthetase adenylyl transferase</fullName>
            <ecNumber evidence="7">2.7.7.42</ecNumber>
        </recommendedName>
        <alternativeName>
            <fullName evidence="7">Adenylyl transferase</fullName>
            <shortName evidence="7">AT</shortName>
            <shortName evidence="7">AT-C</shortName>
        </alternativeName>
    </domain>
</protein>
<dbReference type="FunFam" id="1.20.120.1510:FF:000001">
    <property type="entry name" value="Bifunctional glutamine synthetase adenylyltransferase/adenylyl-removing enzyme"/>
    <property type="match status" value="1"/>
</dbReference>
<dbReference type="EC" id="2.7.7.89" evidence="7"/>